<keyword evidence="8 12" id="KW-0408">Iron</keyword>
<dbReference type="Pfam" id="PF00067">
    <property type="entry name" value="p450"/>
    <property type="match status" value="1"/>
</dbReference>
<evidence type="ECO:0000256" key="12">
    <source>
        <dbReference type="PIRSR" id="PIRSR602401-1"/>
    </source>
</evidence>
<accession>A0A1U7WU29</accession>
<keyword evidence="13" id="KW-1185">Reference proteome</keyword>
<dbReference type="GO" id="GO:0020037">
    <property type="term" value="F:heme binding"/>
    <property type="evidence" value="ECO:0007669"/>
    <property type="project" value="InterPro"/>
</dbReference>
<reference evidence="13" key="1">
    <citation type="journal article" date="2013" name="Genome Biol.">
        <title>Reference genomes and transcriptomes of Nicotiana sylvestris and Nicotiana tomentosiformis.</title>
        <authorList>
            <person name="Sierro N."/>
            <person name="Battey J.N."/>
            <person name="Ouadi S."/>
            <person name="Bovet L."/>
            <person name="Goepfert S."/>
            <person name="Bakaher N."/>
            <person name="Peitsch M.C."/>
            <person name="Ivanov N.V."/>
        </authorList>
    </citation>
    <scope>NUCLEOTIDE SEQUENCE [LARGE SCALE GENOMIC DNA]</scope>
</reference>
<dbReference type="RefSeq" id="XP_009780811.1">
    <property type="nucleotide sequence ID" value="XM_009782509.1"/>
</dbReference>
<dbReference type="InterPro" id="IPR036396">
    <property type="entry name" value="Cyt_P450_sf"/>
</dbReference>
<reference evidence="14" key="2">
    <citation type="submission" date="2025-08" db="UniProtKB">
        <authorList>
            <consortium name="RefSeq"/>
        </authorList>
    </citation>
    <scope>IDENTIFICATION</scope>
    <source>
        <tissue evidence="14">Leaf</tissue>
    </source>
</reference>
<dbReference type="eggNOG" id="KOG0156">
    <property type="taxonomic scope" value="Eukaryota"/>
</dbReference>
<evidence type="ECO:0000256" key="1">
    <source>
        <dbReference type="ARBA" id="ARBA00001971"/>
    </source>
</evidence>
<dbReference type="PRINTS" id="PR00385">
    <property type="entry name" value="P450"/>
</dbReference>
<keyword evidence="2" id="KW-1017">Isopeptide bond</keyword>
<dbReference type="GO" id="GO:0016705">
    <property type="term" value="F:oxidoreductase activity, acting on paired donors, with incorporation or reduction of molecular oxygen"/>
    <property type="evidence" value="ECO:0007669"/>
    <property type="project" value="InterPro"/>
</dbReference>
<evidence type="ECO:0000256" key="8">
    <source>
        <dbReference type="ARBA" id="ARBA00023004"/>
    </source>
</evidence>
<keyword evidence="3" id="KW-0017">Alkaloid metabolism</keyword>
<dbReference type="GO" id="GO:0046246">
    <property type="term" value="P:terpene biosynthetic process"/>
    <property type="evidence" value="ECO:0007669"/>
    <property type="project" value="TreeGrafter"/>
</dbReference>
<evidence type="ECO:0000256" key="9">
    <source>
        <dbReference type="ARBA" id="ARBA00023033"/>
    </source>
</evidence>
<evidence type="ECO:0000256" key="5">
    <source>
        <dbReference type="ARBA" id="ARBA00022723"/>
    </source>
</evidence>
<dbReference type="CDD" id="cd20654">
    <property type="entry name" value="CYP82"/>
    <property type="match status" value="1"/>
</dbReference>
<keyword evidence="4 12" id="KW-0349">Heme</keyword>
<proteinExistence type="inferred from homology"/>
<dbReference type="InterPro" id="IPR017972">
    <property type="entry name" value="Cyt_P450_CS"/>
</dbReference>
<gene>
    <name evidence="14" type="primary">LOC104229803</name>
</gene>
<evidence type="ECO:0000256" key="6">
    <source>
        <dbReference type="ARBA" id="ARBA00022843"/>
    </source>
</evidence>
<dbReference type="GO" id="GO:0005506">
    <property type="term" value="F:iron ion binding"/>
    <property type="evidence" value="ECO:0007669"/>
    <property type="project" value="InterPro"/>
</dbReference>
<evidence type="ECO:0000256" key="7">
    <source>
        <dbReference type="ARBA" id="ARBA00023002"/>
    </source>
</evidence>
<evidence type="ECO:0000256" key="10">
    <source>
        <dbReference type="ARBA" id="ARBA00034114"/>
    </source>
</evidence>
<dbReference type="PANTHER" id="PTHR47947:SF8">
    <property type="entry name" value="CYTOCHROME P450 82C4-LIKE"/>
    <property type="match status" value="1"/>
</dbReference>
<dbReference type="PRINTS" id="PR00463">
    <property type="entry name" value="EP450I"/>
</dbReference>
<evidence type="ECO:0000313" key="13">
    <source>
        <dbReference type="Proteomes" id="UP000189701"/>
    </source>
</evidence>
<dbReference type="AlphaFoldDB" id="A0A1U7WU29"/>
<dbReference type="Proteomes" id="UP000189701">
    <property type="component" value="Unplaced"/>
</dbReference>
<sequence length="708" mass="80672">MAGATGMLGDSVHRLRMSTVAFAKSSLPRAYAIARYSTRSRRVCPPGLRVRRPLFEALGHEFTRQRLIGMLNLVAKRAMCRQFVRPQMDYEGAKYAQTLSQCVVPTEGKANMVAYALTRKAISMGSLAHIPVGERPLAADIQTLANQFVKYEHRRPGCLLQKLTKSSHFIPVAIFYSSDRLTEIYIREIVRLHALFVAHTYKSRNRASTAKNSSIGAPKAPGAWPFIGHLHLLSDPVPACRTLGLMADKYGPIFQLQLGTHPALVVSSWEMVKDCFTTNDKIFASRPKMTLSKYFYNDAVFALAPYGPYWREIRKMVTLELFTNSRLEKLKHVRASEVDCCIKELYSFCNNNNNFPTQVNLSSWFEHITCNIIIRMLAGKRFSSSVNEQSGTKEMQFKESIKKALFLGGTFVVSDVIPSLEWMDIGGHIKAMKQTFNEVDSVFDIWLKEHIQKRKDCENSNTGDDHQSDFIDVMLSTLPEETMVSGYDRDAIIKATTLILIMTASESTAETLIWTLSLLMNDRRILKIAQDELDEHVGRNRWVEESDMKNLKYLQAIVKETLRLYPPGPLAGPREAIEDCYVGKYHIRKGTRLIVNLWKLQRDSSIWENPNEFQPERWFLKEHMNINFRGQSFEYIPFSSGRRMCPGLTFGTQVVHLTLARLLHGFNISMPREEPVDLSEGLGIALPKMKPLQPLLTPRLPMELYQSL</sequence>
<evidence type="ECO:0000256" key="3">
    <source>
        <dbReference type="ARBA" id="ARBA00022589"/>
    </source>
</evidence>
<evidence type="ECO:0000256" key="11">
    <source>
        <dbReference type="ARBA" id="ARBA00061398"/>
    </source>
</evidence>
<feature type="binding site" description="axial binding residue" evidence="12">
    <location>
        <position position="645"/>
    </location>
    <ligand>
        <name>heme</name>
        <dbReference type="ChEBI" id="CHEBI:30413"/>
    </ligand>
    <ligandPart>
        <name>Fe</name>
        <dbReference type="ChEBI" id="CHEBI:18248"/>
    </ligandPart>
</feature>
<name>A0A1U7WU29_NICSY</name>
<keyword evidence="7" id="KW-0560">Oxidoreductase</keyword>
<evidence type="ECO:0000313" key="14">
    <source>
        <dbReference type="RefSeq" id="XP_009780811.1"/>
    </source>
</evidence>
<keyword evidence="6" id="KW-0832">Ubl conjugation</keyword>
<dbReference type="GO" id="GO:0004497">
    <property type="term" value="F:monooxygenase activity"/>
    <property type="evidence" value="ECO:0007669"/>
    <property type="project" value="UniProtKB-KW"/>
</dbReference>
<dbReference type="InterPro" id="IPR002401">
    <property type="entry name" value="Cyt_P450_E_grp-I"/>
</dbReference>
<comment type="cofactor">
    <cofactor evidence="1 12">
        <name>heme</name>
        <dbReference type="ChEBI" id="CHEBI:30413"/>
    </cofactor>
</comment>
<dbReference type="GeneID" id="104229803"/>
<dbReference type="Gene3D" id="1.10.630.10">
    <property type="entry name" value="Cytochrome P450"/>
    <property type="match status" value="1"/>
</dbReference>
<dbReference type="InterPro" id="IPR050651">
    <property type="entry name" value="Plant_Cytochrome_P450_Monoox"/>
</dbReference>
<evidence type="ECO:0000256" key="2">
    <source>
        <dbReference type="ARBA" id="ARBA00022499"/>
    </source>
</evidence>
<organism evidence="13 14">
    <name type="scientific">Nicotiana sylvestris</name>
    <name type="common">Wood tobacco</name>
    <name type="synonym">South American tobacco</name>
    <dbReference type="NCBI Taxonomy" id="4096"/>
    <lineage>
        <taxon>Eukaryota</taxon>
        <taxon>Viridiplantae</taxon>
        <taxon>Streptophyta</taxon>
        <taxon>Embryophyta</taxon>
        <taxon>Tracheophyta</taxon>
        <taxon>Spermatophyta</taxon>
        <taxon>Magnoliopsida</taxon>
        <taxon>eudicotyledons</taxon>
        <taxon>Gunneridae</taxon>
        <taxon>Pentapetalae</taxon>
        <taxon>asterids</taxon>
        <taxon>lamiids</taxon>
        <taxon>Solanales</taxon>
        <taxon>Solanaceae</taxon>
        <taxon>Nicotianoideae</taxon>
        <taxon>Nicotianeae</taxon>
        <taxon>Nicotiana</taxon>
    </lineage>
</organism>
<comment type="similarity">
    <text evidence="11">Belongs to the cytochrome P450 family. CYP82E2 subfamily.</text>
</comment>
<dbReference type="KEGG" id="nsy:104229803"/>
<dbReference type="InterPro" id="IPR001128">
    <property type="entry name" value="Cyt_P450"/>
</dbReference>
<dbReference type="PANTHER" id="PTHR47947">
    <property type="entry name" value="CYTOCHROME P450 82C3-RELATED"/>
    <property type="match status" value="1"/>
</dbReference>
<dbReference type="GO" id="GO:0009820">
    <property type="term" value="P:alkaloid metabolic process"/>
    <property type="evidence" value="ECO:0007669"/>
    <property type="project" value="UniProtKB-KW"/>
</dbReference>
<comment type="pathway">
    <text evidence="10">Alkaloid biosynthesis; nicotine biosynthesis.</text>
</comment>
<dbReference type="SUPFAM" id="SSF48264">
    <property type="entry name" value="Cytochrome P450"/>
    <property type="match status" value="1"/>
</dbReference>
<keyword evidence="9" id="KW-0503">Monooxygenase</keyword>
<dbReference type="STRING" id="4096.A0A1U7WU29"/>
<evidence type="ECO:0000256" key="4">
    <source>
        <dbReference type="ARBA" id="ARBA00022617"/>
    </source>
</evidence>
<dbReference type="OrthoDB" id="507451at2759"/>
<dbReference type="FunFam" id="1.10.630.10:FF:000026">
    <property type="entry name" value="Cytochrome P450 82C4"/>
    <property type="match status" value="1"/>
</dbReference>
<dbReference type="SMR" id="A0A1U7WU29"/>
<dbReference type="PROSITE" id="PS00086">
    <property type="entry name" value="CYTOCHROME_P450"/>
    <property type="match status" value="1"/>
</dbReference>
<protein>
    <submittedName>
        <fullName evidence="14">Cytochrome P450 82C4-like</fullName>
    </submittedName>
</protein>
<keyword evidence="5 12" id="KW-0479">Metal-binding</keyword>